<feature type="compositionally biased region" description="Basic and acidic residues" evidence="2">
    <location>
        <begin position="325"/>
        <end position="334"/>
    </location>
</feature>
<dbReference type="Pfam" id="PF13837">
    <property type="entry name" value="Myb_DNA-bind_4"/>
    <property type="match status" value="1"/>
</dbReference>
<feature type="region of interest" description="Disordered" evidence="2">
    <location>
        <begin position="32"/>
        <end position="78"/>
    </location>
</feature>
<feature type="domain" description="Myb/SANT-like DNA-binding" evidence="3">
    <location>
        <begin position="83"/>
        <end position="185"/>
    </location>
</feature>
<evidence type="ECO:0000256" key="1">
    <source>
        <dbReference type="SAM" id="Coils"/>
    </source>
</evidence>
<dbReference type="Proteomes" id="UP001454036">
    <property type="component" value="Unassembled WGS sequence"/>
</dbReference>
<dbReference type="PANTHER" id="PTHR46327:SF2">
    <property type="entry name" value="SEQUENCE-SPECIFIC DNA BINDING TRANSCRIPTION FACTOR"/>
    <property type="match status" value="1"/>
</dbReference>
<proteinExistence type="predicted"/>
<keyword evidence="1" id="KW-0175">Coiled coil</keyword>
<dbReference type="EMBL" id="BAABME010008465">
    <property type="protein sequence ID" value="GAA0173149.1"/>
    <property type="molecule type" value="Genomic_DNA"/>
</dbReference>
<feature type="region of interest" description="Disordered" evidence="2">
    <location>
        <begin position="267"/>
        <end position="345"/>
    </location>
</feature>
<protein>
    <recommendedName>
        <fullName evidence="3">Myb/SANT-like DNA-binding domain-containing protein</fullName>
    </recommendedName>
</protein>
<dbReference type="Gene3D" id="1.10.10.60">
    <property type="entry name" value="Homeodomain-like"/>
    <property type="match status" value="1"/>
</dbReference>
<feature type="region of interest" description="Disordered" evidence="2">
    <location>
        <begin position="106"/>
        <end position="126"/>
    </location>
</feature>
<evidence type="ECO:0000259" key="3">
    <source>
        <dbReference type="Pfam" id="PF13837"/>
    </source>
</evidence>
<comment type="caution">
    <text evidence="4">The sequence shown here is derived from an EMBL/GenBank/DDBJ whole genome shotgun (WGS) entry which is preliminary data.</text>
</comment>
<evidence type="ECO:0000256" key="2">
    <source>
        <dbReference type="SAM" id="MobiDB-lite"/>
    </source>
</evidence>
<keyword evidence="5" id="KW-1185">Reference proteome</keyword>
<reference evidence="4 5" key="1">
    <citation type="submission" date="2024-01" db="EMBL/GenBank/DDBJ databases">
        <title>The complete chloroplast genome sequence of Lithospermum erythrorhizon: insights into the phylogenetic relationship among Boraginaceae species and the maternal lineages of purple gromwells.</title>
        <authorList>
            <person name="Okada T."/>
            <person name="Watanabe K."/>
        </authorList>
    </citation>
    <scope>NUCLEOTIDE SEQUENCE [LARGE SCALE GENOMIC DNA]</scope>
</reference>
<dbReference type="AlphaFoldDB" id="A0AAV3R9S2"/>
<organism evidence="4 5">
    <name type="scientific">Lithospermum erythrorhizon</name>
    <name type="common">Purple gromwell</name>
    <name type="synonym">Lithospermum officinale var. erythrorhizon</name>
    <dbReference type="NCBI Taxonomy" id="34254"/>
    <lineage>
        <taxon>Eukaryota</taxon>
        <taxon>Viridiplantae</taxon>
        <taxon>Streptophyta</taxon>
        <taxon>Embryophyta</taxon>
        <taxon>Tracheophyta</taxon>
        <taxon>Spermatophyta</taxon>
        <taxon>Magnoliopsida</taxon>
        <taxon>eudicotyledons</taxon>
        <taxon>Gunneridae</taxon>
        <taxon>Pentapetalae</taxon>
        <taxon>asterids</taxon>
        <taxon>lamiids</taxon>
        <taxon>Boraginales</taxon>
        <taxon>Boraginaceae</taxon>
        <taxon>Boraginoideae</taxon>
        <taxon>Lithospermeae</taxon>
        <taxon>Lithospermum</taxon>
    </lineage>
</organism>
<dbReference type="PANTHER" id="PTHR46327">
    <property type="entry name" value="F16F4.11 PROTEIN-RELATED"/>
    <property type="match status" value="1"/>
</dbReference>
<gene>
    <name evidence="4" type="ORF">LIER_26824</name>
</gene>
<accession>A0AAV3R9S2</accession>
<sequence length="461" mass="52535">MQGLEMSLNPNIPQNPYNVGAFAHQEIDVSQQSVRQQGFQQYSGKTKNKSNVTLSDDDHDDHGGHTIENSADDGKRKMSPWHRMKWTDDMVRLLIMVVYYIGDNEQGRNLDGNESGPESSDPSRKKKCYGVLQKKGKWKSVSRAMMERGFYVSPQQCEDKFNDLNKRYKRVNDIVGKGTACKVVENQALLETMVHISPKMKEEVKKLLNSKHLFFKEMCAYHNSCGHGSGATSSAAGIGSEGGGGCSVQRSPDVCAEPCQTQQQVQQQRKCLHSSGHASMGPNSDRSKTETSKMAKRTSLGEDVDFDDSDDDEDDDVVEGVVKSHGHDYENHDRSSRKKQTKGVNVMHSPSIQQFSSELMNVLQDGSRFSTEKMEWLKTRMVRLEKQHFDYQAQAFELEKQKLKWEKFCSKKGREMEKERLVNERMELENERMVLLIREKELELIDLHNQHSKSDPSIITE</sequence>
<evidence type="ECO:0000313" key="5">
    <source>
        <dbReference type="Proteomes" id="UP001454036"/>
    </source>
</evidence>
<feature type="compositionally biased region" description="Low complexity" evidence="2">
    <location>
        <begin position="32"/>
        <end position="43"/>
    </location>
</feature>
<feature type="compositionally biased region" description="Acidic residues" evidence="2">
    <location>
        <begin position="302"/>
        <end position="318"/>
    </location>
</feature>
<dbReference type="InterPro" id="IPR044822">
    <property type="entry name" value="Myb_DNA-bind_4"/>
</dbReference>
<feature type="coiled-coil region" evidence="1">
    <location>
        <begin position="381"/>
        <end position="443"/>
    </location>
</feature>
<evidence type="ECO:0000313" key="4">
    <source>
        <dbReference type="EMBL" id="GAA0173149.1"/>
    </source>
</evidence>
<name>A0AAV3R9S2_LITER</name>